<dbReference type="RefSeq" id="WP_207334943.1">
    <property type="nucleotide sequence ID" value="NZ_JAFMYU010000005.1"/>
</dbReference>
<dbReference type="AlphaFoldDB" id="A0A939G2Q5"/>
<comment type="caution">
    <text evidence="1">The sequence shown here is derived from an EMBL/GenBank/DDBJ whole genome shotgun (WGS) entry which is preliminary data.</text>
</comment>
<evidence type="ECO:0000313" key="2">
    <source>
        <dbReference type="Proteomes" id="UP000664795"/>
    </source>
</evidence>
<keyword evidence="2" id="KW-1185">Reference proteome</keyword>
<sequence>MNQLALLSVFCLLWACKSGGKQQALEAQLPVQLPIIVTMSDPTAKNDTVEVASTLTDSTYILNVGIYHSNEVDQTAIQRDWFGLFKRGESYYLDHCALRVKRVDDPVGADGLAWDISVSNKDSSVLLINPPTFLKPNAVPHIELSKRHLAPGDSLRFVFGSTDYTLFATGTLVGEGDDKYEQDYRLYLSAANNGHHVTQLLEQKQQSDGDTQTTILFVGDIDGDDKLDFLINTTAHYNAFVPTLFLSKPALKNNLVKLVGKHISVGC</sequence>
<gene>
    <name evidence="1" type="ORF">J2I48_08250</name>
</gene>
<accession>A0A939G2Q5</accession>
<name>A0A939G2Q5_9BACT</name>
<dbReference type="Proteomes" id="UP000664795">
    <property type="component" value="Unassembled WGS sequence"/>
</dbReference>
<proteinExistence type="predicted"/>
<organism evidence="1 2">
    <name type="scientific">Fibrella aquatilis</name>
    <dbReference type="NCBI Taxonomy" id="2817059"/>
    <lineage>
        <taxon>Bacteria</taxon>
        <taxon>Pseudomonadati</taxon>
        <taxon>Bacteroidota</taxon>
        <taxon>Cytophagia</taxon>
        <taxon>Cytophagales</taxon>
        <taxon>Spirosomataceae</taxon>
        <taxon>Fibrella</taxon>
    </lineage>
</organism>
<protein>
    <submittedName>
        <fullName evidence="1">Uncharacterized protein</fullName>
    </submittedName>
</protein>
<evidence type="ECO:0000313" key="1">
    <source>
        <dbReference type="EMBL" id="MBO0930979.1"/>
    </source>
</evidence>
<reference evidence="1 2" key="1">
    <citation type="submission" date="2021-03" db="EMBL/GenBank/DDBJ databases">
        <title>Fibrella sp. HMF5036 genome sequencing and assembly.</title>
        <authorList>
            <person name="Kang H."/>
            <person name="Kim H."/>
            <person name="Bae S."/>
            <person name="Joh K."/>
        </authorList>
    </citation>
    <scope>NUCLEOTIDE SEQUENCE [LARGE SCALE GENOMIC DNA]</scope>
    <source>
        <strain evidence="1 2">HMF5036</strain>
    </source>
</reference>
<dbReference type="EMBL" id="JAFMYU010000005">
    <property type="protein sequence ID" value="MBO0930979.1"/>
    <property type="molecule type" value="Genomic_DNA"/>
</dbReference>